<dbReference type="CDD" id="cd06974">
    <property type="entry name" value="TerD_like"/>
    <property type="match status" value="1"/>
</dbReference>
<proteinExistence type="inferred from homology"/>
<accession>A0A2S7XNI6</accession>
<dbReference type="GO" id="GO:0046690">
    <property type="term" value="P:response to tellurium ion"/>
    <property type="evidence" value="ECO:0007669"/>
    <property type="project" value="UniProtKB-KW"/>
</dbReference>
<dbReference type="FunFam" id="2.60.60.30:FF:000001">
    <property type="entry name" value="Tellurium resistance protein TerD"/>
    <property type="match status" value="1"/>
</dbReference>
<evidence type="ECO:0000313" key="6">
    <source>
        <dbReference type="EMBL" id="PQJ95143.1"/>
    </source>
</evidence>
<dbReference type="PANTHER" id="PTHR32097:SF4">
    <property type="entry name" value="GENERAL STRESS PROTEIN 16U"/>
    <property type="match status" value="1"/>
</dbReference>
<evidence type="ECO:0008006" key="8">
    <source>
        <dbReference type="Google" id="ProtNLM"/>
    </source>
</evidence>
<dbReference type="PANTHER" id="PTHR32097">
    <property type="entry name" value="CAMP-BINDING PROTEIN 1-RELATED"/>
    <property type="match status" value="1"/>
</dbReference>
<evidence type="ECO:0000313" key="7">
    <source>
        <dbReference type="Proteomes" id="UP000239936"/>
    </source>
</evidence>
<name>A0A2S7XNI6_9GAMM</name>
<comment type="similarity">
    <text evidence="1">Belongs to the CAPAB/TerDEXZ family.</text>
</comment>
<dbReference type="SUPFAM" id="SSF158682">
    <property type="entry name" value="TerB-like"/>
    <property type="match status" value="1"/>
</dbReference>
<dbReference type="CDD" id="cd07176">
    <property type="entry name" value="terB"/>
    <property type="match status" value="1"/>
</dbReference>
<sequence length="358" mass="39614">MSIQDFIGTLQQKATELKNEALKFKNKEFLNAAISGSVLIAMADGVVSSEEKKKMLRFIENYEALSVFSSSELIVAFQDTLHQIEFDQDIGEAKAYAAIYKMRHNESAARLIMRLIIAIAAADGYFDDSEKHVARKIARELDLNLADFELSEPIDSKTRPSTTKEHPMAISLNKGGNVNLSKEAPSLENILVGLGWDARATDGLAFDLDASLFMVKENGKVPNDAYFIFYNQSTSPESSVEHTGDNLSGSGDGDDETMHITLSKVPAEIQRLVIVVTIHDADVRHQNFGQVANAFVRIVNRDNQQEVVRFDLSEDYSTETAMIFGEIYRHSGDWKFKAVGQGYAGGLRALALQHGVNV</sequence>
<evidence type="ECO:0000259" key="5">
    <source>
        <dbReference type="Pfam" id="PF05099"/>
    </source>
</evidence>
<dbReference type="InterPro" id="IPR029024">
    <property type="entry name" value="TerB-like"/>
</dbReference>
<organism evidence="6 7">
    <name type="scientific">Chromatium okenii</name>
    <dbReference type="NCBI Taxonomy" id="61644"/>
    <lineage>
        <taxon>Bacteria</taxon>
        <taxon>Pseudomonadati</taxon>
        <taxon>Pseudomonadota</taxon>
        <taxon>Gammaproteobacteria</taxon>
        <taxon>Chromatiales</taxon>
        <taxon>Chromatiaceae</taxon>
        <taxon>Chromatium</taxon>
    </lineage>
</organism>
<protein>
    <recommendedName>
        <fullName evidence="8">Chemical-damaging agent resistance protein C</fullName>
    </recommendedName>
</protein>
<dbReference type="OrthoDB" id="6543050at2"/>
<keyword evidence="2" id="KW-0778">Tellurium resistance</keyword>
<evidence type="ECO:0000256" key="1">
    <source>
        <dbReference type="ARBA" id="ARBA00008775"/>
    </source>
</evidence>
<evidence type="ECO:0000256" key="2">
    <source>
        <dbReference type="ARBA" id="ARBA00022686"/>
    </source>
</evidence>
<dbReference type="Pfam" id="PF05099">
    <property type="entry name" value="TerB"/>
    <property type="match status" value="1"/>
</dbReference>
<keyword evidence="7" id="KW-1185">Reference proteome</keyword>
<evidence type="ECO:0000259" key="4">
    <source>
        <dbReference type="Pfam" id="PF02342"/>
    </source>
</evidence>
<reference evidence="6 7" key="1">
    <citation type="submission" date="2018-01" db="EMBL/GenBank/DDBJ databases">
        <title>The complete genome sequence of Chromatium okenii LaCa, a purple sulfur bacterium with a turbulent life.</title>
        <authorList>
            <person name="Luedin S.M."/>
            <person name="Liechti N."/>
            <person name="Storelli N."/>
            <person name="Danza F."/>
            <person name="Wittwer M."/>
            <person name="Pothier J.F."/>
            <person name="Tonolla M.A."/>
        </authorList>
    </citation>
    <scope>NUCLEOTIDE SEQUENCE [LARGE SCALE GENOMIC DNA]</scope>
    <source>
        <strain evidence="6 7">LaCa</strain>
    </source>
</reference>
<dbReference type="Pfam" id="PF02342">
    <property type="entry name" value="TerD"/>
    <property type="match status" value="1"/>
</dbReference>
<gene>
    <name evidence="6" type="ORF">CXB77_12650</name>
</gene>
<comment type="function">
    <text evidence="3">Not known; seems to contribute to the tellurium resistance (Ter) mechanism. Also involved in phage inhibition (Phi) and colicin resistance (PacB).</text>
</comment>
<feature type="domain" description="Co-chaperone DjlA N-terminal" evidence="5">
    <location>
        <begin position="32"/>
        <end position="149"/>
    </location>
</feature>
<dbReference type="InterPro" id="IPR051324">
    <property type="entry name" value="Stress/Tellurium_Resist"/>
</dbReference>
<dbReference type="Gene3D" id="1.10.3680.10">
    <property type="entry name" value="TerB-like"/>
    <property type="match status" value="1"/>
</dbReference>
<dbReference type="Proteomes" id="UP000239936">
    <property type="component" value="Unassembled WGS sequence"/>
</dbReference>
<comment type="caution">
    <text evidence="6">The sequence shown here is derived from an EMBL/GenBank/DDBJ whole genome shotgun (WGS) entry which is preliminary data.</text>
</comment>
<dbReference type="InterPro" id="IPR007791">
    <property type="entry name" value="DjlA_N"/>
</dbReference>
<dbReference type="Gene3D" id="2.60.60.30">
    <property type="entry name" value="sav2460 like domains"/>
    <property type="match status" value="1"/>
</dbReference>
<feature type="domain" description="TerD" evidence="4">
    <location>
        <begin position="168"/>
        <end position="353"/>
    </location>
</feature>
<dbReference type="InterPro" id="IPR003325">
    <property type="entry name" value="TerD"/>
</dbReference>
<evidence type="ECO:0000256" key="3">
    <source>
        <dbReference type="ARBA" id="ARBA00055880"/>
    </source>
</evidence>
<dbReference type="AlphaFoldDB" id="A0A2S7XNI6"/>
<dbReference type="EMBL" id="PPGH01000037">
    <property type="protein sequence ID" value="PQJ95143.1"/>
    <property type="molecule type" value="Genomic_DNA"/>
</dbReference>